<keyword evidence="3" id="KW-1185">Reference proteome</keyword>
<gene>
    <name evidence="2" type="ORF">ABEB36_013621</name>
</gene>
<proteinExistence type="predicted"/>
<protein>
    <submittedName>
        <fullName evidence="2">Uncharacterized protein</fullName>
    </submittedName>
</protein>
<feature type="region of interest" description="Disordered" evidence="1">
    <location>
        <begin position="125"/>
        <end position="146"/>
    </location>
</feature>
<dbReference type="EMBL" id="JBDJPC010000011">
    <property type="protein sequence ID" value="KAL1489679.1"/>
    <property type="molecule type" value="Genomic_DNA"/>
</dbReference>
<feature type="region of interest" description="Disordered" evidence="1">
    <location>
        <begin position="159"/>
        <end position="198"/>
    </location>
</feature>
<accession>A0ABD1E7I9</accession>
<feature type="compositionally biased region" description="Polar residues" evidence="1">
    <location>
        <begin position="163"/>
        <end position="198"/>
    </location>
</feature>
<organism evidence="2 3">
    <name type="scientific">Hypothenemus hampei</name>
    <name type="common">Coffee berry borer</name>
    <dbReference type="NCBI Taxonomy" id="57062"/>
    <lineage>
        <taxon>Eukaryota</taxon>
        <taxon>Metazoa</taxon>
        <taxon>Ecdysozoa</taxon>
        <taxon>Arthropoda</taxon>
        <taxon>Hexapoda</taxon>
        <taxon>Insecta</taxon>
        <taxon>Pterygota</taxon>
        <taxon>Neoptera</taxon>
        <taxon>Endopterygota</taxon>
        <taxon>Coleoptera</taxon>
        <taxon>Polyphaga</taxon>
        <taxon>Cucujiformia</taxon>
        <taxon>Curculionidae</taxon>
        <taxon>Scolytinae</taxon>
        <taxon>Hypothenemus</taxon>
    </lineage>
</organism>
<evidence type="ECO:0000256" key="1">
    <source>
        <dbReference type="SAM" id="MobiDB-lite"/>
    </source>
</evidence>
<evidence type="ECO:0000313" key="2">
    <source>
        <dbReference type="EMBL" id="KAL1489679.1"/>
    </source>
</evidence>
<evidence type="ECO:0000313" key="3">
    <source>
        <dbReference type="Proteomes" id="UP001566132"/>
    </source>
</evidence>
<dbReference type="AlphaFoldDB" id="A0ABD1E7I9"/>
<sequence length="198" mass="22218">MKFKGGSKNISRCKESVQGKVIFLRIKNFKDVTCFSERPLEKMEIQRDAFTGKRLQKQSSESAKRTRKRYIVYYDKTLTNLDNENTGENENIENPEVITAGTVAAEDRPVRRNIKKHESSFENEGLQYIKSRNTSDANDGENFDAPSALFVPQSAVSPCTDYTDLSSTSQARSQHSNLSTAAWSPTSNDSSLSDVISD</sequence>
<reference evidence="2 3" key="1">
    <citation type="submission" date="2024-05" db="EMBL/GenBank/DDBJ databases">
        <title>Genetic variation in Jamaican populations of the coffee berry borer (Hypothenemus hampei).</title>
        <authorList>
            <person name="Errbii M."/>
            <person name="Myrie A."/>
        </authorList>
    </citation>
    <scope>NUCLEOTIDE SEQUENCE [LARGE SCALE GENOMIC DNA]</scope>
    <source>
        <strain evidence="2">JA-Hopewell-2020-01-JO</strain>
        <tissue evidence="2">Whole body</tissue>
    </source>
</reference>
<comment type="caution">
    <text evidence="2">The sequence shown here is derived from an EMBL/GenBank/DDBJ whole genome shotgun (WGS) entry which is preliminary data.</text>
</comment>
<dbReference type="Proteomes" id="UP001566132">
    <property type="component" value="Unassembled WGS sequence"/>
</dbReference>
<name>A0ABD1E7I9_HYPHA</name>